<evidence type="ECO:0000256" key="1">
    <source>
        <dbReference type="SAM" id="MobiDB-lite"/>
    </source>
</evidence>
<keyword evidence="3" id="KW-1185">Reference proteome</keyword>
<protein>
    <submittedName>
        <fullName evidence="2">Uncharacterized protein</fullName>
    </submittedName>
</protein>
<organism evidence="2 3">
    <name type="scientific">Rhizopogon vesiculosus</name>
    <dbReference type="NCBI Taxonomy" id="180088"/>
    <lineage>
        <taxon>Eukaryota</taxon>
        <taxon>Fungi</taxon>
        <taxon>Dikarya</taxon>
        <taxon>Basidiomycota</taxon>
        <taxon>Agaricomycotina</taxon>
        <taxon>Agaricomycetes</taxon>
        <taxon>Agaricomycetidae</taxon>
        <taxon>Boletales</taxon>
        <taxon>Suillineae</taxon>
        <taxon>Rhizopogonaceae</taxon>
        <taxon>Rhizopogon</taxon>
    </lineage>
</organism>
<comment type="caution">
    <text evidence="2">The sequence shown here is derived from an EMBL/GenBank/DDBJ whole genome shotgun (WGS) entry which is preliminary data.</text>
</comment>
<accession>A0A1J8QLI8</accession>
<dbReference type="EMBL" id="LVVM01000406">
    <property type="protein sequence ID" value="OJA20747.1"/>
    <property type="molecule type" value="Genomic_DNA"/>
</dbReference>
<dbReference type="Proteomes" id="UP000183567">
    <property type="component" value="Unassembled WGS sequence"/>
</dbReference>
<sequence length="37" mass="4175">MPSFVKTDDVLIVLAPLNSQEEDQPSTTKHTQRMCTL</sequence>
<dbReference type="AlphaFoldDB" id="A0A1J8QLI8"/>
<feature type="compositionally biased region" description="Polar residues" evidence="1">
    <location>
        <begin position="25"/>
        <end position="37"/>
    </location>
</feature>
<evidence type="ECO:0000313" key="2">
    <source>
        <dbReference type="EMBL" id="OJA20747.1"/>
    </source>
</evidence>
<reference evidence="2 3" key="1">
    <citation type="submission" date="2016-03" db="EMBL/GenBank/DDBJ databases">
        <title>Comparative genomics of the ectomycorrhizal sister species Rhizopogon vinicolor and Rhizopogon vesiculosus (Basidiomycota: Boletales) reveals a divergence of the mating type B locus.</title>
        <authorList>
            <person name="Mujic A.B."/>
            <person name="Kuo A."/>
            <person name="Tritt A."/>
            <person name="Lipzen A."/>
            <person name="Chen C."/>
            <person name="Johnson J."/>
            <person name="Sharma A."/>
            <person name="Barry K."/>
            <person name="Grigoriev I.V."/>
            <person name="Spatafora J.W."/>
        </authorList>
    </citation>
    <scope>NUCLEOTIDE SEQUENCE [LARGE SCALE GENOMIC DNA]</scope>
    <source>
        <strain evidence="2 3">AM-OR11-056</strain>
    </source>
</reference>
<proteinExistence type="predicted"/>
<evidence type="ECO:0000313" key="3">
    <source>
        <dbReference type="Proteomes" id="UP000183567"/>
    </source>
</evidence>
<gene>
    <name evidence="2" type="ORF">AZE42_12025</name>
</gene>
<feature type="region of interest" description="Disordered" evidence="1">
    <location>
        <begin position="18"/>
        <end position="37"/>
    </location>
</feature>
<name>A0A1J8QLI8_9AGAM</name>